<dbReference type="InterPro" id="IPR037045">
    <property type="entry name" value="S8pro/Inhibitor_I9_sf"/>
</dbReference>
<evidence type="ECO:0000256" key="4">
    <source>
        <dbReference type="ARBA" id="ARBA00022729"/>
    </source>
</evidence>
<dbReference type="Pfam" id="PF05922">
    <property type="entry name" value="Inhibitor_I9"/>
    <property type="match status" value="1"/>
</dbReference>
<evidence type="ECO:0000256" key="5">
    <source>
        <dbReference type="ARBA" id="ARBA00022801"/>
    </source>
</evidence>
<keyword evidence="3 8" id="KW-0645">Protease</keyword>
<dbReference type="InterPro" id="IPR045051">
    <property type="entry name" value="SBT"/>
</dbReference>
<evidence type="ECO:0000256" key="9">
    <source>
        <dbReference type="SAM" id="SignalP"/>
    </source>
</evidence>
<feature type="active site" description="Charge relay system" evidence="7 8">
    <location>
        <position position="465"/>
    </location>
</feature>
<dbReference type="Gene3D" id="3.30.70.80">
    <property type="entry name" value="Peptidase S8 propeptide/proteinase inhibitor I9"/>
    <property type="match status" value="1"/>
</dbReference>
<dbReference type="PROSITE" id="PS51892">
    <property type="entry name" value="SUBTILASE"/>
    <property type="match status" value="1"/>
</dbReference>
<dbReference type="PROSITE" id="PS00138">
    <property type="entry name" value="SUBTILASE_SER"/>
    <property type="match status" value="1"/>
</dbReference>
<reference evidence="13" key="2">
    <citation type="journal article" date="2023" name="Plants (Basel)">
        <title>Annotation of the Turnera subulata (Passifloraceae) Draft Genome Reveals the S-Locus Evolved after the Divergence of Turneroideae from Passifloroideae in a Stepwise Manner.</title>
        <authorList>
            <person name="Henning P.M."/>
            <person name="Roalson E.H."/>
            <person name="Mir W."/>
            <person name="McCubbin A.G."/>
            <person name="Shore J.S."/>
        </authorList>
    </citation>
    <scope>NUCLEOTIDE SEQUENCE</scope>
    <source>
        <strain evidence="13">F60SS</strain>
    </source>
</reference>
<comment type="caution">
    <text evidence="13">The sequence shown here is derived from an EMBL/GenBank/DDBJ whole genome shotgun (WGS) entry which is preliminary data.</text>
</comment>
<reference evidence="13" key="1">
    <citation type="submission" date="2022-02" db="EMBL/GenBank/DDBJ databases">
        <authorList>
            <person name="Henning P.M."/>
            <person name="McCubbin A.G."/>
            <person name="Shore J.S."/>
        </authorList>
    </citation>
    <scope>NUCLEOTIDE SEQUENCE</scope>
    <source>
        <strain evidence="13">F60SS</strain>
        <tissue evidence="13">Leaves</tissue>
    </source>
</reference>
<proteinExistence type="inferred from homology"/>
<dbReference type="CDD" id="cd02120">
    <property type="entry name" value="PA_subtilisin_like"/>
    <property type="match status" value="1"/>
</dbReference>
<dbReference type="PANTHER" id="PTHR10795">
    <property type="entry name" value="PROPROTEIN CONVERTASE SUBTILISIN/KEXIN"/>
    <property type="match status" value="1"/>
</dbReference>
<dbReference type="InterPro" id="IPR023828">
    <property type="entry name" value="Peptidase_S8_Ser-AS"/>
</dbReference>
<dbReference type="PROSITE" id="PS00137">
    <property type="entry name" value="SUBTILASE_HIS"/>
    <property type="match status" value="1"/>
</dbReference>
<evidence type="ECO:0000259" key="10">
    <source>
        <dbReference type="Pfam" id="PF00082"/>
    </source>
</evidence>
<protein>
    <recommendedName>
        <fullName evidence="15">Cucumisin-like</fullName>
    </recommendedName>
</protein>
<dbReference type="InterPro" id="IPR010259">
    <property type="entry name" value="S8pro/Inhibitor_I9"/>
</dbReference>
<dbReference type="Gene3D" id="3.40.50.200">
    <property type="entry name" value="Peptidase S8/S53 domain"/>
    <property type="match status" value="2"/>
</dbReference>
<feature type="active site" description="Charge relay system" evidence="7 8">
    <location>
        <position position="140"/>
    </location>
</feature>
<gene>
    <name evidence="13" type="ORF">Tsubulata_049923</name>
</gene>
<evidence type="ECO:0000313" key="13">
    <source>
        <dbReference type="EMBL" id="KAJ4826339.1"/>
    </source>
</evidence>
<feature type="domain" description="Inhibitor I9" evidence="11">
    <location>
        <begin position="33"/>
        <end position="110"/>
    </location>
</feature>
<evidence type="ECO:0000256" key="7">
    <source>
        <dbReference type="PIRSR" id="PIRSR615500-1"/>
    </source>
</evidence>
<dbReference type="InterPro" id="IPR015500">
    <property type="entry name" value="Peptidase_S8_subtilisin-rel"/>
</dbReference>
<evidence type="ECO:0000256" key="6">
    <source>
        <dbReference type="ARBA" id="ARBA00022825"/>
    </source>
</evidence>
<dbReference type="OrthoDB" id="850379at2759"/>
<accession>A0A9Q0F7F0</accession>
<dbReference type="Gene3D" id="2.60.40.2310">
    <property type="match status" value="1"/>
</dbReference>
<dbReference type="EMBL" id="JAKUCV010006699">
    <property type="protein sequence ID" value="KAJ4826339.1"/>
    <property type="molecule type" value="Genomic_DNA"/>
</dbReference>
<keyword evidence="6 8" id="KW-0720">Serine protease</keyword>
<comment type="subcellular location">
    <subcellularLocation>
        <location evidence="1">Secreted</location>
    </subcellularLocation>
</comment>
<sequence length="685" mass="72587">MAIKISLLSSLLLLCFNHALLFSSVASVENRKSYIVYMGGRPEGDERSAASRHLSLLQDSIGSTFPPDYLLYNYKRSFDGFVAYLSEDEAQIISGLPDVVSVFPDEALELETTGSWDFLGFPEDVQRNSLESDIIVGIIDSGIWPESQSFIDTGYGPPPSKWKGSCQVTADDPNFACNKDTNGHGTHVASTAAGGLVRDVSFQGFARGTARGGVPSARIASYKVCWRDGCWPSDILAAFDDAIADGVDIISVSISSSALNYFGDSISIGSFGAMQNGILTSTSAGNTGPNAGTTRKFAPWFLSVAASTTNRKFITKGISINTIELGNNQYPLIYAGDAPNLAAGFTGSTSRTCSEPNSLDANLVRGRIVLCDWSRISGVVPRLAGAVGMVIANDTWLDNPSSYQLPASHVNAENGRRIFQYILSSGGPNVLTPDILKPDISAPGVTILAAGAGSTFPYILNSGTSMAAPHATAIAAYVKTFHPTWSPAAIRSALMSTATPMSSGTNRDAEFAYGAGNLNPLGALTPGLVYDAEANDYVSFLCGQGLDTHTLRLITRDDSACTEANNGTVWDLNYPSFAVSTPSREIPSRVLRRVVTNVGSADSTYRALITAPPNLSIHVHPETLSFTSLGQKLEFTVVVGGILERSVSSGALVWDDGVHKVRSPIVAYYAAWVANNAQDGGASTI</sequence>
<dbReference type="Proteomes" id="UP001141552">
    <property type="component" value="Unassembled WGS sequence"/>
</dbReference>
<evidence type="ECO:0000313" key="14">
    <source>
        <dbReference type="Proteomes" id="UP001141552"/>
    </source>
</evidence>
<feature type="signal peptide" evidence="9">
    <location>
        <begin position="1"/>
        <end position="27"/>
    </location>
</feature>
<feature type="domain" description="Subtilisin-like protease fibronectin type-III" evidence="12">
    <location>
        <begin position="571"/>
        <end position="666"/>
    </location>
</feature>
<dbReference type="SUPFAM" id="SSF52743">
    <property type="entry name" value="Subtilisin-like"/>
    <property type="match status" value="1"/>
</dbReference>
<comment type="similarity">
    <text evidence="2 8">Belongs to the peptidase S8 family.</text>
</comment>
<evidence type="ECO:0000256" key="1">
    <source>
        <dbReference type="ARBA" id="ARBA00004613"/>
    </source>
</evidence>
<evidence type="ECO:0000256" key="8">
    <source>
        <dbReference type="PROSITE-ProRule" id="PRU01240"/>
    </source>
</evidence>
<feature type="active site" description="Charge relay system" evidence="7 8">
    <location>
        <position position="184"/>
    </location>
</feature>
<dbReference type="InterPro" id="IPR036852">
    <property type="entry name" value="Peptidase_S8/S53_dom_sf"/>
</dbReference>
<dbReference type="Pfam" id="PF00082">
    <property type="entry name" value="Peptidase_S8"/>
    <property type="match status" value="1"/>
</dbReference>
<dbReference type="GO" id="GO:0005576">
    <property type="term" value="C:extracellular region"/>
    <property type="evidence" value="ECO:0007669"/>
    <property type="project" value="UniProtKB-SubCell"/>
</dbReference>
<name>A0A9Q0F7F0_9ROSI</name>
<dbReference type="InterPro" id="IPR000209">
    <property type="entry name" value="Peptidase_S8/S53_dom"/>
</dbReference>
<evidence type="ECO:0000259" key="11">
    <source>
        <dbReference type="Pfam" id="PF05922"/>
    </source>
</evidence>
<dbReference type="InterPro" id="IPR041469">
    <property type="entry name" value="Subtilisin-like_FN3"/>
</dbReference>
<dbReference type="PRINTS" id="PR00723">
    <property type="entry name" value="SUBTILISIN"/>
</dbReference>
<evidence type="ECO:0000259" key="12">
    <source>
        <dbReference type="Pfam" id="PF17766"/>
    </source>
</evidence>
<evidence type="ECO:0000256" key="3">
    <source>
        <dbReference type="ARBA" id="ARBA00022670"/>
    </source>
</evidence>
<keyword evidence="14" id="KW-1185">Reference proteome</keyword>
<dbReference type="GO" id="GO:0004252">
    <property type="term" value="F:serine-type endopeptidase activity"/>
    <property type="evidence" value="ECO:0007669"/>
    <property type="project" value="UniProtKB-UniRule"/>
</dbReference>
<evidence type="ECO:0008006" key="15">
    <source>
        <dbReference type="Google" id="ProtNLM"/>
    </source>
</evidence>
<organism evidence="13 14">
    <name type="scientific">Turnera subulata</name>
    <dbReference type="NCBI Taxonomy" id="218843"/>
    <lineage>
        <taxon>Eukaryota</taxon>
        <taxon>Viridiplantae</taxon>
        <taxon>Streptophyta</taxon>
        <taxon>Embryophyta</taxon>
        <taxon>Tracheophyta</taxon>
        <taxon>Spermatophyta</taxon>
        <taxon>Magnoliopsida</taxon>
        <taxon>eudicotyledons</taxon>
        <taxon>Gunneridae</taxon>
        <taxon>Pentapetalae</taxon>
        <taxon>rosids</taxon>
        <taxon>fabids</taxon>
        <taxon>Malpighiales</taxon>
        <taxon>Passifloraceae</taxon>
        <taxon>Turnera</taxon>
    </lineage>
</organism>
<dbReference type="AlphaFoldDB" id="A0A9Q0F7F0"/>
<evidence type="ECO:0000256" key="2">
    <source>
        <dbReference type="ARBA" id="ARBA00011073"/>
    </source>
</evidence>
<feature type="chain" id="PRO_5040454492" description="Cucumisin-like" evidence="9">
    <location>
        <begin position="28"/>
        <end position="685"/>
    </location>
</feature>
<keyword evidence="5 8" id="KW-0378">Hydrolase</keyword>
<feature type="domain" description="Peptidase S8/S53" evidence="10">
    <location>
        <begin position="132"/>
        <end position="516"/>
    </location>
</feature>
<dbReference type="Pfam" id="PF17766">
    <property type="entry name" value="fn3_6"/>
    <property type="match status" value="1"/>
</dbReference>
<keyword evidence="4 9" id="KW-0732">Signal</keyword>
<dbReference type="GO" id="GO:0006508">
    <property type="term" value="P:proteolysis"/>
    <property type="evidence" value="ECO:0007669"/>
    <property type="project" value="UniProtKB-KW"/>
</dbReference>
<dbReference type="InterPro" id="IPR022398">
    <property type="entry name" value="Peptidase_S8_His-AS"/>
</dbReference>